<dbReference type="PANTHER" id="PTHR12631:SF10">
    <property type="entry name" value="BETA-XYLOSIDASE-LIKE PROTEIN-RELATED"/>
    <property type="match status" value="1"/>
</dbReference>
<comment type="caution">
    <text evidence="3">The sequence shown here is derived from an EMBL/GenBank/DDBJ whole genome shotgun (WGS) entry which is preliminary data.</text>
</comment>
<gene>
    <name evidence="3" type="ORF">RS86_01523</name>
</gene>
<protein>
    <recommendedName>
        <fullName evidence="2">Carbohydrate-binding domain-containing protein</fullName>
    </recommendedName>
</protein>
<feature type="domain" description="Carbohydrate-binding" evidence="2">
    <location>
        <begin position="932"/>
        <end position="1102"/>
    </location>
</feature>
<evidence type="ECO:0000259" key="2">
    <source>
        <dbReference type="Pfam" id="PF06452"/>
    </source>
</evidence>
<dbReference type="EMBL" id="JYIX01000032">
    <property type="protein sequence ID" value="KJL33726.1"/>
    <property type="molecule type" value="Genomic_DNA"/>
</dbReference>
<dbReference type="SUPFAM" id="SSF51445">
    <property type="entry name" value="(Trans)glycosidases"/>
    <property type="match status" value="1"/>
</dbReference>
<dbReference type="GO" id="GO:0016052">
    <property type="term" value="P:carbohydrate catabolic process"/>
    <property type="evidence" value="ECO:0007669"/>
    <property type="project" value="InterPro"/>
</dbReference>
<sequence length="1104" mass="115769">MPSTSPYRSRSLGAVAAVGLIATALVSGGAAATATADTPAATAVLTATPQLDGIVKVRPGDAGKDPAAVSTTVDGVECWQMKNDPYVRYLYVDVDQSRIPQGAKRALVTVDYYDAGDKGFDIHYDSKSSPWSGSRNQQLTAGDNWKHTTFELTDINFANRENGYDFRLNVKAAQGEMPPVCFSKIAVTFTDQPVAALDSLAIMSPSLIFAQGETSVKVATPADEVTWRLGDADDVQLRTGTTTVSGGEAAIDLKDLPFGYYTLNVTADVGAPVTRTTSLAVLDPPPAGWNDANAFWGTQIHRGHQPAQSTEALIDAMTLAGYGKSRIETTWGEVEKEKGSYDFTGEGVRVVKELASRGQKVMWNAGLTSPLYDNNHTPASPEAIAGFAAYVGATAAHYSAQGASHDIGVLNEYNSTGFNNGSCGLTAACYLDILRPTYQAAHGADAHANVIGPITAGVQLDWAKDFIAQGGLDHLDTYATNFYGYAQNGAGTPPEATTELANLKQLTTLIDQADGSRDIPVRITENGWPTHLAGSTQAQQADYAIRGPLLAQLAGADEYLWYDLYDDGFNGGEREDRFGLINRADDTACFLWKCPGDNYAYGAVHGISPKPGFVTQAVAIRKTTGLALAGRESIGGDSLYSLKYTGSAADQTTRAMWSTSTDTVSVTSKKGFTLTDEFGRERQIAKGTTMLELTGSPVFVRGEVDVQATDPLFVLDVPASSVLTHSLPVTLKTAPGAKLNGTELTVSADGVTKKVALKKDGSVALDLPGVTRLGQRQVTVSVDDKKGNLLGQVRGASSVVDPYVVSARPHITGAAGDYAYSVDVTVQNNAPDLAVDIDRVDWKLGTASGALTDAFTVAAGGTATVSVPIADPKAYATQNYTVTARSGDLSRSSSGPLSFSPIEPDGQAALAPIDLNALGKWVPIRGGTRTGPADLGGTLQYTATADALKLKAVITDDVHLADRTDPALSWQADSIQFNTYNQFPTVLGGERVEIAAALLNTGPVVYTFAPPAGQAPGLTPGADATIVRDDAAGTTTYEVSVPWSSLGYAAAPTGVWGLSFLVNDADGDVAGADSRSGYLEWGSGVGAAPKNPALFKSVQLVGAE</sequence>
<dbReference type="SUPFAM" id="SSF49344">
    <property type="entry name" value="CBD9-like"/>
    <property type="match status" value="1"/>
</dbReference>
<dbReference type="InterPro" id="IPR017853">
    <property type="entry name" value="GH"/>
</dbReference>
<dbReference type="Gene3D" id="3.20.20.80">
    <property type="entry name" value="Glycosidases"/>
    <property type="match status" value="1"/>
</dbReference>
<evidence type="ECO:0000313" key="3">
    <source>
        <dbReference type="EMBL" id="KJL33726.1"/>
    </source>
</evidence>
<dbReference type="GO" id="GO:0004553">
    <property type="term" value="F:hydrolase activity, hydrolyzing O-glycosyl compounds"/>
    <property type="evidence" value="ECO:0007669"/>
    <property type="project" value="InterPro"/>
</dbReference>
<dbReference type="InterPro" id="IPR051923">
    <property type="entry name" value="Glycosyl_Hydrolase_39"/>
</dbReference>
<dbReference type="PATRIC" id="fig|582680.6.peg.1566"/>
<dbReference type="Proteomes" id="UP000033740">
    <property type="component" value="Unassembled WGS sequence"/>
</dbReference>
<dbReference type="PANTHER" id="PTHR12631">
    <property type="entry name" value="ALPHA-L-IDURONIDASE"/>
    <property type="match status" value="1"/>
</dbReference>
<evidence type="ECO:0000256" key="1">
    <source>
        <dbReference type="SAM" id="SignalP"/>
    </source>
</evidence>
<dbReference type="RefSeq" id="WP_045271616.1">
    <property type="nucleotide sequence ID" value="NZ_JYIX01000032.1"/>
</dbReference>
<name>A0A0F0LQD2_9MICO</name>
<dbReference type="STRING" id="582680.RS86_01523"/>
<keyword evidence="4" id="KW-1185">Reference proteome</keyword>
<feature type="signal peptide" evidence="1">
    <location>
        <begin position="1"/>
        <end position="32"/>
    </location>
</feature>
<evidence type="ECO:0000313" key="4">
    <source>
        <dbReference type="Proteomes" id="UP000033740"/>
    </source>
</evidence>
<dbReference type="GO" id="GO:0030246">
    <property type="term" value="F:carbohydrate binding"/>
    <property type="evidence" value="ECO:0007669"/>
    <property type="project" value="InterPro"/>
</dbReference>
<proteinExistence type="predicted"/>
<keyword evidence="1" id="KW-0732">Signal</keyword>
<reference evidence="3 4" key="1">
    <citation type="submission" date="2015-02" db="EMBL/GenBank/DDBJ databases">
        <title>Draft genome sequences of ten Microbacterium spp. with emphasis on heavy metal contaminated environments.</title>
        <authorList>
            <person name="Corretto E."/>
        </authorList>
    </citation>
    <scope>NUCLEOTIDE SEQUENCE [LARGE SCALE GENOMIC DNA]</scope>
    <source>
        <strain evidence="3 4">ARN176</strain>
    </source>
</reference>
<dbReference type="InterPro" id="IPR010502">
    <property type="entry name" value="Carb-bd_dom_fam9"/>
</dbReference>
<dbReference type="Pfam" id="PF06452">
    <property type="entry name" value="CBM9_1"/>
    <property type="match status" value="1"/>
</dbReference>
<dbReference type="Gene3D" id="2.60.40.1190">
    <property type="match status" value="1"/>
</dbReference>
<dbReference type="AlphaFoldDB" id="A0A0F0LQD2"/>
<accession>A0A0F0LQD2</accession>
<organism evidence="3 4">
    <name type="scientific">Microbacterium azadirachtae</name>
    <dbReference type="NCBI Taxonomy" id="582680"/>
    <lineage>
        <taxon>Bacteria</taxon>
        <taxon>Bacillati</taxon>
        <taxon>Actinomycetota</taxon>
        <taxon>Actinomycetes</taxon>
        <taxon>Micrococcales</taxon>
        <taxon>Microbacteriaceae</taxon>
        <taxon>Microbacterium</taxon>
    </lineage>
</organism>
<feature type="chain" id="PRO_5038552585" description="Carbohydrate-binding domain-containing protein" evidence="1">
    <location>
        <begin position="33"/>
        <end position="1104"/>
    </location>
</feature>